<evidence type="ECO:0000313" key="2">
    <source>
        <dbReference type="Proteomes" id="UP000887013"/>
    </source>
</evidence>
<dbReference type="EMBL" id="BMAW01091430">
    <property type="protein sequence ID" value="GFS49797.1"/>
    <property type="molecule type" value="Genomic_DNA"/>
</dbReference>
<name>A0A8X6IKL5_NEPPI</name>
<protein>
    <submittedName>
        <fullName evidence="1">Integrase catalytic domain-containing protein</fullName>
    </submittedName>
</protein>
<accession>A0A8X6IKL5</accession>
<dbReference type="OrthoDB" id="6431888at2759"/>
<evidence type="ECO:0000313" key="1">
    <source>
        <dbReference type="EMBL" id="GFS49797.1"/>
    </source>
</evidence>
<dbReference type="PANTHER" id="PTHR47331">
    <property type="entry name" value="PHD-TYPE DOMAIN-CONTAINING PROTEIN"/>
    <property type="match status" value="1"/>
</dbReference>
<gene>
    <name evidence="1" type="primary">AVEN_203577_1</name>
    <name evidence="1" type="ORF">NPIL_418751</name>
</gene>
<reference evidence="1" key="1">
    <citation type="submission" date="2020-08" db="EMBL/GenBank/DDBJ databases">
        <title>Multicomponent nature underlies the extraordinary mechanical properties of spider dragline silk.</title>
        <authorList>
            <person name="Kono N."/>
            <person name="Nakamura H."/>
            <person name="Mori M."/>
            <person name="Yoshida Y."/>
            <person name="Ohtoshi R."/>
            <person name="Malay A.D."/>
            <person name="Moran D.A.P."/>
            <person name="Tomita M."/>
            <person name="Numata K."/>
            <person name="Arakawa K."/>
        </authorList>
    </citation>
    <scope>NUCLEOTIDE SEQUENCE</scope>
</reference>
<dbReference type="AlphaFoldDB" id="A0A8X6IKL5"/>
<dbReference type="InterPro" id="IPR008042">
    <property type="entry name" value="Retrotrans_Pao"/>
</dbReference>
<dbReference type="Pfam" id="PF05380">
    <property type="entry name" value="Peptidase_A17"/>
    <property type="match status" value="1"/>
</dbReference>
<sequence length="193" mass="21600">MFKGGGFSSLKWVSNDPDVLANISEELKTVDYKHTIKDDQPVNILGIAWLPDVDKFTFTITVNENVVWTKLKDATKTVISRLLTSKTRASPVKPHSLPRLELCSALLLASLLQATFPTLIVPIFETFAWSDSEITLAWLESKPRRGKPFVGNRGAHIQELTPNVHWNFENGLKNPADCRTRGISPTTLEKCDL</sequence>
<organism evidence="1 2">
    <name type="scientific">Nephila pilipes</name>
    <name type="common">Giant wood spider</name>
    <name type="synonym">Nephila maculata</name>
    <dbReference type="NCBI Taxonomy" id="299642"/>
    <lineage>
        <taxon>Eukaryota</taxon>
        <taxon>Metazoa</taxon>
        <taxon>Ecdysozoa</taxon>
        <taxon>Arthropoda</taxon>
        <taxon>Chelicerata</taxon>
        <taxon>Arachnida</taxon>
        <taxon>Araneae</taxon>
        <taxon>Araneomorphae</taxon>
        <taxon>Entelegynae</taxon>
        <taxon>Araneoidea</taxon>
        <taxon>Nephilidae</taxon>
        <taxon>Nephila</taxon>
    </lineage>
</organism>
<keyword evidence="2" id="KW-1185">Reference proteome</keyword>
<dbReference type="Proteomes" id="UP000887013">
    <property type="component" value="Unassembled WGS sequence"/>
</dbReference>
<comment type="caution">
    <text evidence="1">The sequence shown here is derived from an EMBL/GenBank/DDBJ whole genome shotgun (WGS) entry which is preliminary data.</text>
</comment>
<proteinExistence type="predicted"/>
<dbReference type="PANTHER" id="PTHR47331:SF5">
    <property type="entry name" value="RIBONUCLEASE H"/>
    <property type="match status" value="1"/>
</dbReference>